<evidence type="ECO:0000256" key="1">
    <source>
        <dbReference type="ARBA" id="ARBA00009375"/>
    </source>
</evidence>
<keyword evidence="3 4" id="KW-0413">Isomerase</keyword>
<name>A0A9P8TNU7_WICPI</name>
<reference evidence="6" key="1">
    <citation type="journal article" date="2021" name="Open Biol.">
        <title>Shared evolutionary footprints suggest mitochondrial oxidative damage underlies multiple complex I losses in fungi.</title>
        <authorList>
            <person name="Schikora-Tamarit M.A."/>
            <person name="Marcet-Houben M."/>
            <person name="Nosek J."/>
            <person name="Gabaldon T."/>
        </authorList>
    </citation>
    <scope>NUCLEOTIDE SEQUENCE</scope>
    <source>
        <strain evidence="6">CBS2887</strain>
    </source>
</reference>
<dbReference type="EC" id="5.4.99.12" evidence="4"/>
<evidence type="ECO:0000256" key="2">
    <source>
        <dbReference type="ARBA" id="ARBA00022694"/>
    </source>
</evidence>
<evidence type="ECO:0000313" key="7">
    <source>
        <dbReference type="Proteomes" id="UP000774326"/>
    </source>
</evidence>
<dbReference type="OrthoDB" id="10256309at2759"/>
<proteinExistence type="inferred from homology"/>
<keyword evidence="7" id="KW-1185">Reference proteome</keyword>
<dbReference type="PANTHER" id="PTHR11142:SF4">
    <property type="entry name" value="PSEUDOURIDYLATE SYNTHASE 1 HOMOLOG"/>
    <property type="match status" value="1"/>
</dbReference>
<comment type="catalytic activity">
    <reaction evidence="4">
        <text>uridine(38/39/40) in tRNA = pseudouridine(38/39/40) in tRNA</text>
        <dbReference type="Rhea" id="RHEA:22376"/>
        <dbReference type="Rhea" id="RHEA-COMP:10085"/>
        <dbReference type="Rhea" id="RHEA-COMP:10087"/>
        <dbReference type="ChEBI" id="CHEBI:65314"/>
        <dbReference type="ChEBI" id="CHEBI:65315"/>
        <dbReference type="EC" id="5.4.99.12"/>
    </reaction>
</comment>
<dbReference type="EMBL" id="JAEUBG010002108">
    <property type="protein sequence ID" value="KAH3685161.1"/>
    <property type="molecule type" value="Genomic_DNA"/>
</dbReference>
<dbReference type="PANTHER" id="PTHR11142">
    <property type="entry name" value="PSEUDOURIDYLATE SYNTHASE"/>
    <property type="match status" value="1"/>
</dbReference>
<dbReference type="GO" id="GO:0160147">
    <property type="term" value="F:tRNA pseudouridine(38-40) synthase activity"/>
    <property type="evidence" value="ECO:0007669"/>
    <property type="project" value="UniProtKB-EC"/>
</dbReference>
<feature type="non-terminal residue" evidence="6">
    <location>
        <position position="140"/>
    </location>
</feature>
<evidence type="ECO:0000256" key="4">
    <source>
        <dbReference type="RuleBase" id="RU003792"/>
    </source>
</evidence>
<dbReference type="InterPro" id="IPR020097">
    <property type="entry name" value="PsdUridine_synth_TruA_a/b_dom"/>
</dbReference>
<dbReference type="GO" id="GO:0005634">
    <property type="term" value="C:nucleus"/>
    <property type="evidence" value="ECO:0007669"/>
    <property type="project" value="TreeGrafter"/>
</dbReference>
<dbReference type="SUPFAM" id="SSF55120">
    <property type="entry name" value="Pseudouridine synthase"/>
    <property type="match status" value="1"/>
</dbReference>
<dbReference type="GO" id="GO:0031119">
    <property type="term" value="P:tRNA pseudouridine synthesis"/>
    <property type="evidence" value="ECO:0007669"/>
    <property type="project" value="TreeGrafter"/>
</dbReference>
<evidence type="ECO:0000313" key="6">
    <source>
        <dbReference type="EMBL" id="KAH3685161.1"/>
    </source>
</evidence>
<dbReference type="InterPro" id="IPR020103">
    <property type="entry name" value="PsdUridine_synth_cat_dom_sf"/>
</dbReference>
<reference evidence="6" key="2">
    <citation type="submission" date="2021-01" db="EMBL/GenBank/DDBJ databases">
        <authorList>
            <person name="Schikora-Tamarit M.A."/>
        </authorList>
    </citation>
    <scope>NUCLEOTIDE SEQUENCE</scope>
    <source>
        <strain evidence="6">CBS2887</strain>
    </source>
</reference>
<evidence type="ECO:0000259" key="5">
    <source>
        <dbReference type="Pfam" id="PF01416"/>
    </source>
</evidence>
<dbReference type="GO" id="GO:0003723">
    <property type="term" value="F:RNA binding"/>
    <property type="evidence" value="ECO:0007669"/>
    <property type="project" value="InterPro"/>
</dbReference>
<dbReference type="Pfam" id="PF01416">
    <property type="entry name" value="PseudoU_synth_1"/>
    <property type="match status" value="1"/>
</dbReference>
<comment type="similarity">
    <text evidence="1 4">Belongs to the tRNA pseudouridine synthase TruA family.</text>
</comment>
<dbReference type="InterPro" id="IPR001406">
    <property type="entry name" value="PsdUridine_synth_TruA"/>
</dbReference>
<evidence type="ECO:0000256" key="3">
    <source>
        <dbReference type="ARBA" id="ARBA00023235"/>
    </source>
</evidence>
<keyword evidence="2 4" id="KW-0819">tRNA processing</keyword>
<dbReference type="GO" id="GO:1990481">
    <property type="term" value="P:mRNA pseudouridine synthesis"/>
    <property type="evidence" value="ECO:0007669"/>
    <property type="project" value="TreeGrafter"/>
</dbReference>
<feature type="domain" description="Pseudouridine synthase I TruA alpha/beta" evidence="5">
    <location>
        <begin position="76"/>
        <end position="139"/>
    </location>
</feature>
<accession>A0A9P8TNU7</accession>
<comment type="caution">
    <text evidence="6">The sequence shown here is derived from an EMBL/GenBank/DDBJ whole genome shotgun (WGS) entry which is preliminary data.</text>
</comment>
<dbReference type="InterPro" id="IPR020095">
    <property type="entry name" value="PsdUridine_synth_TruA_C"/>
</dbReference>
<organism evidence="6 7">
    <name type="scientific">Wickerhamomyces pijperi</name>
    <name type="common">Yeast</name>
    <name type="synonym">Pichia pijperi</name>
    <dbReference type="NCBI Taxonomy" id="599730"/>
    <lineage>
        <taxon>Eukaryota</taxon>
        <taxon>Fungi</taxon>
        <taxon>Dikarya</taxon>
        <taxon>Ascomycota</taxon>
        <taxon>Saccharomycotina</taxon>
        <taxon>Saccharomycetes</taxon>
        <taxon>Phaffomycetales</taxon>
        <taxon>Wickerhamomycetaceae</taxon>
        <taxon>Wickerhamomyces</taxon>
    </lineage>
</organism>
<feature type="non-terminal residue" evidence="6">
    <location>
        <position position="1"/>
    </location>
</feature>
<dbReference type="AlphaFoldDB" id="A0A9P8TNU7"/>
<gene>
    <name evidence="6" type="ORF">WICPIJ_003866</name>
</gene>
<sequence length="140" mass="16237">RKDPEGEKFWEEVNEELAKAGITEDQLAQIREANREGIQLTVPLELADKKSREISAAARRRFRITKEKLDLMREALNIYLGPHNFHNFTNGKDYKDPSAIRFMKSLTVSDPIVVNNTEWVSIKIHGQSFMLHQIRKMIGM</sequence>
<dbReference type="Proteomes" id="UP000774326">
    <property type="component" value="Unassembled WGS sequence"/>
</dbReference>
<dbReference type="Gene3D" id="3.30.70.660">
    <property type="entry name" value="Pseudouridine synthase I, catalytic domain, C-terminal subdomain"/>
    <property type="match status" value="1"/>
</dbReference>
<protein>
    <recommendedName>
        <fullName evidence="4">tRNA pseudouridine synthase</fullName>
        <ecNumber evidence="4">5.4.99.12</ecNumber>
    </recommendedName>
</protein>